<protein>
    <submittedName>
        <fullName evidence="5">Outer membrane protein OprM</fullName>
    </submittedName>
</protein>
<keyword evidence="2" id="KW-1134">Transmembrane beta strand</keyword>
<dbReference type="EMBL" id="UWPJ01000023">
    <property type="protein sequence ID" value="VCU70958.1"/>
    <property type="molecule type" value="Genomic_DNA"/>
</dbReference>
<dbReference type="InterPro" id="IPR010131">
    <property type="entry name" value="MdtP/NodT-like"/>
</dbReference>
<proteinExistence type="inferred from homology"/>
<feature type="coiled-coil region" evidence="3">
    <location>
        <begin position="81"/>
        <end position="115"/>
    </location>
</feature>
<dbReference type="SUPFAM" id="SSF56954">
    <property type="entry name" value="Outer membrane efflux proteins (OEP)"/>
    <property type="match status" value="1"/>
</dbReference>
<evidence type="ECO:0000256" key="3">
    <source>
        <dbReference type="SAM" id="Coils"/>
    </source>
</evidence>
<dbReference type="NCBIfam" id="TIGR01845">
    <property type="entry name" value="outer_NodT"/>
    <property type="match status" value="1"/>
</dbReference>
<evidence type="ECO:0000313" key="5">
    <source>
        <dbReference type="EMBL" id="VCU70958.1"/>
    </source>
</evidence>
<dbReference type="PROSITE" id="PS51257">
    <property type="entry name" value="PROKAR_LIPOPROTEIN"/>
    <property type="match status" value="1"/>
</dbReference>
<comment type="subcellular location">
    <subcellularLocation>
        <location evidence="2">Cell membrane</location>
        <topology evidence="2">Lipid-anchor</topology>
    </subcellularLocation>
</comment>
<keyword evidence="2" id="KW-0564">Palmitate</keyword>
<name>A0A3P4B5M1_9BURK</name>
<dbReference type="InterPro" id="IPR003423">
    <property type="entry name" value="OMP_efflux"/>
</dbReference>
<dbReference type="GO" id="GO:0005886">
    <property type="term" value="C:plasma membrane"/>
    <property type="evidence" value="ECO:0007669"/>
    <property type="project" value="UniProtKB-SubCell"/>
</dbReference>
<keyword evidence="2" id="KW-0472">Membrane</keyword>
<evidence type="ECO:0000256" key="1">
    <source>
        <dbReference type="ARBA" id="ARBA00007613"/>
    </source>
</evidence>
<accession>A0A3P4B5M1</accession>
<dbReference type="Gene3D" id="1.20.1600.10">
    <property type="entry name" value="Outer membrane efflux proteins (OEP)"/>
    <property type="match status" value="1"/>
</dbReference>
<keyword evidence="6" id="KW-1185">Reference proteome</keyword>
<sequence length="508" mass="54558">MKHPDTMKTTQRTAWTAPSVLLLTLILAGCSVAPVYDKPAVDTPAAYKEAAPEADPRWKTARPAEALARGQWWTVFGDAELDRLEDRALAANQNLKAAAARLAQARAMLGSARAERYPELNAGFGPSRQRPSPASRGLPDDAPSSATTLWRAQATVSYEADLFGRIASGVDAASAQAEQSEALFRSVQLALQADVAQNYFRMRELDAEQQLYAATVALRERSLKLVQRRFDEGDISELDLARSRTELASAQAEAIEIARQRSAAEHALAILLGQPPASFGLPARPIARMAVTIPAGLPSELLERRPDIAAAERAVAAANARVGIARAAFFPRLSLTGALGYESGELGNLLDWPARAFVLGPLVGTALTLPIFDGGRRSAELERARAAYEEDVANYRQAVLDAFREVEDNLASLRLLDEQNRAQDAAVASAARAAGLSQIQYREGSVSYLDVIDADRNVLQQRRAAVRLDGERARATVGLIRALGGGWSEAPPSTAMVGTSMATIITTP</sequence>
<dbReference type="Proteomes" id="UP000277294">
    <property type="component" value="Unassembled WGS sequence"/>
</dbReference>
<evidence type="ECO:0000256" key="4">
    <source>
        <dbReference type="SAM" id="MobiDB-lite"/>
    </source>
</evidence>
<dbReference type="GO" id="GO:0015562">
    <property type="term" value="F:efflux transmembrane transporter activity"/>
    <property type="evidence" value="ECO:0007669"/>
    <property type="project" value="InterPro"/>
</dbReference>
<gene>
    <name evidence="5" type="primary">oprM_4</name>
    <name evidence="5" type="ORF">PIGHUM_03038</name>
</gene>
<dbReference type="Pfam" id="PF02321">
    <property type="entry name" value="OEP"/>
    <property type="match status" value="2"/>
</dbReference>
<organism evidence="5 6">
    <name type="scientific">Pigmentiphaga humi</name>
    <dbReference type="NCBI Taxonomy" id="2478468"/>
    <lineage>
        <taxon>Bacteria</taxon>
        <taxon>Pseudomonadati</taxon>
        <taxon>Pseudomonadota</taxon>
        <taxon>Betaproteobacteria</taxon>
        <taxon>Burkholderiales</taxon>
        <taxon>Alcaligenaceae</taxon>
        <taxon>Pigmentiphaga</taxon>
    </lineage>
</organism>
<evidence type="ECO:0000256" key="2">
    <source>
        <dbReference type="RuleBase" id="RU362097"/>
    </source>
</evidence>
<dbReference type="PANTHER" id="PTHR30203:SF33">
    <property type="entry name" value="BLR4455 PROTEIN"/>
    <property type="match status" value="1"/>
</dbReference>
<keyword evidence="2" id="KW-0812">Transmembrane</keyword>
<reference evidence="5 6" key="1">
    <citation type="submission" date="2018-10" db="EMBL/GenBank/DDBJ databases">
        <authorList>
            <person name="Criscuolo A."/>
        </authorList>
    </citation>
    <scope>NUCLEOTIDE SEQUENCE [LARGE SCALE GENOMIC DNA]</scope>
    <source>
        <strain evidence="5">DnA1</strain>
    </source>
</reference>
<feature type="region of interest" description="Disordered" evidence="4">
    <location>
        <begin position="120"/>
        <end position="145"/>
    </location>
</feature>
<comment type="similarity">
    <text evidence="1 2">Belongs to the outer membrane factor (OMF) (TC 1.B.17) family.</text>
</comment>
<dbReference type="PANTHER" id="PTHR30203">
    <property type="entry name" value="OUTER MEMBRANE CATION EFFLUX PROTEIN"/>
    <property type="match status" value="1"/>
</dbReference>
<evidence type="ECO:0000313" key="6">
    <source>
        <dbReference type="Proteomes" id="UP000277294"/>
    </source>
</evidence>
<keyword evidence="2" id="KW-0449">Lipoprotein</keyword>
<dbReference type="AlphaFoldDB" id="A0A3P4B5M1"/>
<keyword evidence="3" id="KW-0175">Coiled coil</keyword>
<dbReference type="Gene3D" id="2.20.200.10">
    <property type="entry name" value="Outer membrane efflux proteins (OEP)"/>
    <property type="match status" value="1"/>
</dbReference>